<dbReference type="InterPro" id="IPR025762">
    <property type="entry name" value="DFDF"/>
</dbReference>
<dbReference type="InterPro" id="IPR036652">
    <property type="entry name" value="YjeF_N_dom_sf"/>
</dbReference>
<dbReference type="CDD" id="cd01737">
    <property type="entry name" value="LSm16_N"/>
    <property type="match status" value="1"/>
</dbReference>
<dbReference type="Pfam" id="PF03853">
    <property type="entry name" value="YjeF_N"/>
    <property type="match status" value="1"/>
</dbReference>
<dbReference type="GO" id="GO:0000932">
    <property type="term" value="C:P-body"/>
    <property type="evidence" value="ECO:0007669"/>
    <property type="project" value="UniProtKB-SubCell"/>
</dbReference>
<dbReference type="PROSITE" id="PS51385">
    <property type="entry name" value="YJEF_N"/>
    <property type="match status" value="1"/>
</dbReference>
<dbReference type="AlphaFoldDB" id="A0AAW0X9S2"/>
<accession>A0AAW0X9S2</accession>
<reference evidence="8 9" key="1">
    <citation type="journal article" date="2024" name="BMC Genomics">
        <title>Genome assembly of redclaw crayfish (Cherax quadricarinatus) provides insights into its immune adaptation and hypoxia tolerance.</title>
        <authorList>
            <person name="Liu Z."/>
            <person name="Zheng J."/>
            <person name="Li H."/>
            <person name="Fang K."/>
            <person name="Wang S."/>
            <person name="He J."/>
            <person name="Zhou D."/>
            <person name="Weng S."/>
            <person name="Chi M."/>
            <person name="Gu Z."/>
            <person name="He J."/>
            <person name="Li F."/>
            <person name="Wang M."/>
        </authorList>
    </citation>
    <scope>NUCLEOTIDE SEQUENCE [LARGE SCALE GENOMIC DNA]</scope>
    <source>
        <strain evidence="8">ZL_2023a</strain>
    </source>
</reference>
<comment type="similarity">
    <text evidence="2">Belongs to the EDC3 family.</text>
</comment>
<keyword evidence="9" id="KW-1185">Reference proteome</keyword>
<evidence type="ECO:0000256" key="4">
    <source>
        <dbReference type="ARBA" id="ARBA00022490"/>
    </source>
</evidence>
<evidence type="ECO:0000256" key="1">
    <source>
        <dbReference type="ARBA" id="ARBA00004201"/>
    </source>
</evidence>
<evidence type="ECO:0000259" key="6">
    <source>
        <dbReference type="PROSITE" id="PS51385"/>
    </source>
</evidence>
<feature type="region of interest" description="Disordered" evidence="5">
    <location>
        <begin position="141"/>
        <end position="213"/>
    </location>
</feature>
<dbReference type="PANTHER" id="PTHR13612">
    <property type="entry name" value="ENHANCER OF MRNA-DECAPPING PROTEIN 3"/>
    <property type="match status" value="1"/>
</dbReference>
<feature type="compositionally biased region" description="Polar residues" evidence="5">
    <location>
        <begin position="176"/>
        <end position="188"/>
    </location>
</feature>
<feature type="region of interest" description="Disordered" evidence="5">
    <location>
        <begin position="68"/>
        <end position="103"/>
    </location>
</feature>
<dbReference type="SUPFAM" id="SSF64153">
    <property type="entry name" value="YjeF N-terminal domain-like"/>
    <property type="match status" value="1"/>
</dbReference>
<organism evidence="8 9">
    <name type="scientific">Cherax quadricarinatus</name>
    <name type="common">Australian red claw crayfish</name>
    <dbReference type="NCBI Taxonomy" id="27406"/>
    <lineage>
        <taxon>Eukaryota</taxon>
        <taxon>Metazoa</taxon>
        <taxon>Ecdysozoa</taxon>
        <taxon>Arthropoda</taxon>
        <taxon>Crustacea</taxon>
        <taxon>Multicrustacea</taxon>
        <taxon>Malacostraca</taxon>
        <taxon>Eumalacostraca</taxon>
        <taxon>Eucarida</taxon>
        <taxon>Decapoda</taxon>
        <taxon>Pleocyemata</taxon>
        <taxon>Astacidea</taxon>
        <taxon>Parastacoidea</taxon>
        <taxon>Parastacidae</taxon>
        <taxon>Cherax</taxon>
    </lineage>
</organism>
<dbReference type="Gene3D" id="3.40.50.10260">
    <property type="entry name" value="YjeF N-terminal domain"/>
    <property type="match status" value="1"/>
</dbReference>
<gene>
    <name evidence="8" type="ORF">OTU49_005187</name>
</gene>
<sequence>MCSEYVGCEVSVEVGGGLGWYQGRVVSVNAERQTITITRVLHNGRPAALSEVTINAGDIIDLKILSRPSDGTDEQQQNVNSKRGQQLQQVVQPQSLSQQRLQKQQDCPESQCISYQKSLKHAPLQQATATADVTRTGCSVNDVQHIRRKPRTSVGETLAHGPHSSGSRESAGEWQRMNQATSTVQEYSSPRRNDRYSNDTSRTPGKKERLRRARDETTFGTPIDDDMLTTEFDFEKNLALFDKQAVMEEIQSLKPDVIRQADRYAEKNYRCDENVLPSKPPVKRQIIVPTSGAAEVIYANDSGLLVPSVTSELRAALLSTANQHGLTNSRQLEMIGRAATEIILSLSGGSHRLGTGNSQQPPIVVLLCGCHLQGAAGVNTARHLESHGVQTVVVTNQMSVSPPPPLLLTHELQLYNLTNGRTTSDPRGIVPTLDLIVDARLDHSGRAGEGGSGQAWLNLTSAWASSCRAPIFALDPPSDLAAIPSTQPPLPARVLLCPALPLAYTPARGKVYLMNLPIPQQTFRAVGIKYVSPFGAKLVIPLHPCE</sequence>
<feature type="domain" description="YjeF N-terminal" evidence="6">
    <location>
        <begin position="313"/>
        <end position="524"/>
    </location>
</feature>
<comment type="caution">
    <text evidence="8">The sequence shown here is derived from an EMBL/GenBank/DDBJ whole genome shotgun (WGS) entry which is preliminary data.</text>
</comment>
<dbReference type="GO" id="GO:0003729">
    <property type="term" value="F:mRNA binding"/>
    <property type="evidence" value="ECO:0007669"/>
    <property type="project" value="InterPro"/>
</dbReference>
<feature type="compositionally biased region" description="Polar residues" evidence="5">
    <location>
        <begin position="74"/>
        <end position="84"/>
    </location>
</feature>
<evidence type="ECO:0000259" key="7">
    <source>
        <dbReference type="PROSITE" id="PS51512"/>
    </source>
</evidence>
<evidence type="ECO:0000256" key="5">
    <source>
        <dbReference type="SAM" id="MobiDB-lite"/>
    </source>
</evidence>
<dbReference type="PANTHER" id="PTHR13612:SF0">
    <property type="entry name" value="ENHANCER OF MRNA-DECAPPING PROTEIN 3"/>
    <property type="match status" value="1"/>
</dbReference>
<dbReference type="EMBL" id="JARKIK010000045">
    <property type="protein sequence ID" value="KAK8736026.1"/>
    <property type="molecule type" value="Genomic_DNA"/>
</dbReference>
<dbReference type="InterPro" id="IPR004443">
    <property type="entry name" value="YjeF_N_dom"/>
</dbReference>
<dbReference type="InterPro" id="IPR025609">
    <property type="entry name" value="Lsm14-like_N"/>
</dbReference>
<dbReference type="GO" id="GO:0033962">
    <property type="term" value="P:P-body assembly"/>
    <property type="evidence" value="ECO:0007669"/>
    <property type="project" value="TreeGrafter"/>
</dbReference>
<dbReference type="Gene3D" id="2.30.30.100">
    <property type="match status" value="1"/>
</dbReference>
<feature type="domain" description="DFDF" evidence="7">
    <location>
        <begin position="220"/>
        <end position="256"/>
    </location>
</feature>
<evidence type="ECO:0000256" key="2">
    <source>
        <dbReference type="ARBA" id="ARBA00006610"/>
    </source>
</evidence>
<feature type="compositionally biased region" description="Low complexity" evidence="5">
    <location>
        <begin position="85"/>
        <end position="103"/>
    </location>
</feature>
<dbReference type="Proteomes" id="UP001445076">
    <property type="component" value="Unassembled WGS sequence"/>
</dbReference>
<name>A0AAW0X9S2_CHEQU</name>
<evidence type="ECO:0000313" key="8">
    <source>
        <dbReference type="EMBL" id="KAK8736026.1"/>
    </source>
</evidence>
<evidence type="ECO:0000313" key="9">
    <source>
        <dbReference type="Proteomes" id="UP001445076"/>
    </source>
</evidence>
<proteinExistence type="inferred from homology"/>
<dbReference type="PROSITE" id="PS51512">
    <property type="entry name" value="DFDF"/>
    <property type="match status" value="1"/>
</dbReference>
<keyword evidence="4" id="KW-0963">Cytoplasm</keyword>
<dbReference type="InterPro" id="IPR034107">
    <property type="entry name" value="Lsm16_N"/>
</dbReference>
<evidence type="ECO:0000256" key="3">
    <source>
        <dbReference type="ARBA" id="ARBA00015797"/>
    </source>
</evidence>
<dbReference type="SMART" id="SM01199">
    <property type="entry name" value="FDF"/>
    <property type="match status" value="1"/>
</dbReference>
<comment type="subcellular location">
    <subcellularLocation>
        <location evidence="1">Cytoplasm</location>
        <location evidence="1">P-body</location>
    </subcellularLocation>
</comment>
<dbReference type="GO" id="GO:0031087">
    <property type="term" value="P:deadenylation-independent decapping of nuclear-transcribed mRNA"/>
    <property type="evidence" value="ECO:0007669"/>
    <property type="project" value="InterPro"/>
</dbReference>
<dbReference type="SMART" id="SM01271">
    <property type="entry name" value="LSM14"/>
    <property type="match status" value="1"/>
</dbReference>
<dbReference type="Pfam" id="PF09532">
    <property type="entry name" value="FDF"/>
    <property type="match status" value="1"/>
</dbReference>
<protein>
    <recommendedName>
        <fullName evidence="3">Enhancer of mRNA-decapping protein 3</fullName>
    </recommendedName>
</protein>
<dbReference type="InterPro" id="IPR019050">
    <property type="entry name" value="FDF_dom"/>
</dbReference>